<dbReference type="GO" id="GO:0016298">
    <property type="term" value="F:lipase activity"/>
    <property type="evidence" value="ECO:0007669"/>
    <property type="project" value="InterPro"/>
</dbReference>
<dbReference type="InterPro" id="IPR000734">
    <property type="entry name" value="TAG_lipase"/>
</dbReference>
<evidence type="ECO:0000313" key="6">
    <source>
        <dbReference type="EMBL" id="KAK8731625.1"/>
    </source>
</evidence>
<evidence type="ECO:0000313" key="7">
    <source>
        <dbReference type="Proteomes" id="UP001445076"/>
    </source>
</evidence>
<organism evidence="6 7">
    <name type="scientific">Cherax quadricarinatus</name>
    <name type="common">Australian red claw crayfish</name>
    <dbReference type="NCBI Taxonomy" id="27406"/>
    <lineage>
        <taxon>Eukaryota</taxon>
        <taxon>Metazoa</taxon>
        <taxon>Ecdysozoa</taxon>
        <taxon>Arthropoda</taxon>
        <taxon>Crustacea</taxon>
        <taxon>Multicrustacea</taxon>
        <taxon>Malacostraca</taxon>
        <taxon>Eumalacostraca</taxon>
        <taxon>Eucarida</taxon>
        <taxon>Decapoda</taxon>
        <taxon>Pleocyemata</taxon>
        <taxon>Astacidea</taxon>
        <taxon>Parastacoidea</taxon>
        <taxon>Parastacidae</taxon>
        <taxon>Cherax</taxon>
    </lineage>
</organism>
<dbReference type="Proteomes" id="UP001445076">
    <property type="component" value="Unassembled WGS sequence"/>
</dbReference>
<name>A0AAW0WHD2_CHEQU</name>
<gene>
    <name evidence="6" type="ORF">OTU49_007393</name>
</gene>
<evidence type="ECO:0000256" key="4">
    <source>
        <dbReference type="RuleBase" id="RU004262"/>
    </source>
</evidence>
<dbReference type="Gene3D" id="3.40.50.1820">
    <property type="entry name" value="alpha/beta hydrolase"/>
    <property type="match status" value="1"/>
</dbReference>
<evidence type="ECO:0000259" key="5">
    <source>
        <dbReference type="Pfam" id="PF00151"/>
    </source>
</evidence>
<dbReference type="PRINTS" id="PR00821">
    <property type="entry name" value="TAGLIPASE"/>
</dbReference>
<dbReference type="Pfam" id="PF00151">
    <property type="entry name" value="Lipase"/>
    <property type="match status" value="1"/>
</dbReference>
<evidence type="ECO:0000256" key="3">
    <source>
        <dbReference type="ARBA" id="ARBA00022525"/>
    </source>
</evidence>
<keyword evidence="3" id="KW-0964">Secreted</keyword>
<protein>
    <recommendedName>
        <fullName evidence="5">Lipase domain-containing protein</fullName>
    </recommendedName>
</protein>
<dbReference type="GO" id="GO:0016042">
    <property type="term" value="P:lipid catabolic process"/>
    <property type="evidence" value="ECO:0007669"/>
    <property type="project" value="TreeGrafter"/>
</dbReference>
<dbReference type="InterPro" id="IPR033906">
    <property type="entry name" value="Lipase_N"/>
</dbReference>
<dbReference type="SUPFAM" id="SSF53474">
    <property type="entry name" value="alpha/beta-Hydrolases"/>
    <property type="match status" value="1"/>
</dbReference>
<accession>A0AAW0WHD2</accession>
<dbReference type="InterPro" id="IPR013818">
    <property type="entry name" value="Lipase"/>
</dbReference>
<dbReference type="EMBL" id="JARKIK010000060">
    <property type="protein sequence ID" value="KAK8731625.1"/>
    <property type="molecule type" value="Genomic_DNA"/>
</dbReference>
<dbReference type="GO" id="GO:0005615">
    <property type="term" value="C:extracellular space"/>
    <property type="evidence" value="ECO:0007669"/>
    <property type="project" value="TreeGrafter"/>
</dbReference>
<keyword evidence="7" id="KW-1185">Reference proteome</keyword>
<reference evidence="6 7" key="1">
    <citation type="journal article" date="2024" name="BMC Genomics">
        <title>Genome assembly of redclaw crayfish (Cherax quadricarinatus) provides insights into its immune adaptation and hypoxia tolerance.</title>
        <authorList>
            <person name="Liu Z."/>
            <person name="Zheng J."/>
            <person name="Li H."/>
            <person name="Fang K."/>
            <person name="Wang S."/>
            <person name="He J."/>
            <person name="Zhou D."/>
            <person name="Weng S."/>
            <person name="Chi M."/>
            <person name="Gu Z."/>
            <person name="He J."/>
            <person name="Li F."/>
            <person name="Wang M."/>
        </authorList>
    </citation>
    <scope>NUCLEOTIDE SEQUENCE [LARGE SCALE GENOMIC DNA]</scope>
    <source>
        <strain evidence="6">ZL_2023a</strain>
    </source>
</reference>
<feature type="non-terminal residue" evidence="6">
    <location>
        <position position="1"/>
    </location>
</feature>
<sequence>NSADDGYYELVIEDSASLAGSPLNANDATVVIIHGFSNHGDEDFILDAKTELLKLGAYNVLSVDWGKLAEAPWYPTAVDNVPLVGEHTAKFLEWLKESAGLDTSKLQLSGHSLGAHVAGAVGQNTASFTIPFITGMDPAGPEFHDKPESGRLDNTDADFVQIIHTNGGTILESCVGLVDAIGHVDFYPNGGVHQPGCVDLGEWTDLLEGGCSHGRSTKLWTESINGSPVFKAQPCSDWESYLEGQCSCAPSCAEMGFHVSHSLRGTYFLATNSDPPYAQG</sequence>
<comment type="caution">
    <text evidence="6">The sequence shown here is derived from an EMBL/GenBank/DDBJ whole genome shotgun (WGS) entry which is preliminary data.</text>
</comment>
<comment type="subcellular location">
    <subcellularLocation>
        <location evidence="1">Secreted</location>
    </subcellularLocation>
</comment>
<proteinExistence type="inferred from homology"/>
<dbReference type="CDD" id="cd00707">
    <property type="entry name" value="Pancreat_lipase_like"/>
    <property type="match status" value="1"/>
</dbReference>
<dbReference type="PANTHER" id="PTHR11610:SF173">
    <property type="entry name" value="LIPASE DOMAIN-CONTAINING PROTEIN-RELATED"/>
    <property type="match status" value="1"/>
</dbReference>
<feature type="domain" description="Lipase" evidence="5">
    <location>
        <begin position="5"/>
        <end position="277"/>
    </location>
</feature>
<comment type="similarity">
    <text evidence="2 4">Belongs to the AB hydrolase superfamily. Lipase family.</text>
</comment>
<dbReference type="AlphaFoldDB" id="A0AAW0WHD2"/>
<evidence type="ECO:0000256" key="1">
    <source>
        <dbReference type="ARBA" id="ARBA00004613"/>
    </source>
</evidence>
<evidence type="ECO:0000256" key="2">
    <source>
        <dbReference type="ARBA" id="ARBA00010701"/>
    </source>
</evidence>
<dbReference type="InterPro" id="IPR029058">
    <property type="entry name" value="AB_hydrolase_fold"/>
</dbReference>
<dbReference type="PANTHER" id="PTHR11610">
    <property type="entry name" value="LIPASE"/>
    <property type="match status" value="1"/>
</dbReference>